<accession>A0A1P8F5T3</accession>
<dbReference type="KEGG" id="dfo:Dform_00484"/>
<keyword evidence="3" id="KW-1185">Reference proteome</keyword>
<dbReference type="AlphaFoldDB" id="A0A1P8F5T3"/>
<dbReference type="RefSeq" id="WP_076003608.1">
    <property type="nucleotide sequence ID" value="NZ_CP018258.1"/>
</dbReference>
<keyword evidence="1" id="KW-0472">Membrane</keyword>
<evidence type="ECO:0000313" key="2">
    <source>
        <dbReference type="EMBL" id="APV43839.1"/>
    </source>
</evidence>
<name>A0A1P8F5T3_9CHLR</name>
<dbReference type="Proteomes" id="UP000185934">
    <property type="component" value="Chromosome"/>
</dbReference>
<organism evidence="2 3">
    <name type="scientific">Dehalogenimonas formicexedens</name>
    <dbReference type="NCBI Taxonomy" id="1839801"/>
    <lineage>
        <taxon>Bacteria</taxon>
        <taxon>Bacillati</taxon>
        <taxon>Chloroflexota</taxon>
        <taxon>Dehalococcoidia</taxon>
        <taxon>Dehalococcoidales</taxon>
        <taxon>Dehalococcoidaceae</taxon>
        <taxon>Dehalogenimonas</taxon>
    </lineage>
</organism>
<evidence type="ECO:0000313" key="3">
    <source>
        <dbReference type="Proteomes" id="UP000185934"/>
    </source>
</evidence>
<proteinExistence type="predicted"/>
<keyword evidence="1" id="KW-0812">Transmembrane</keyword>
<feature type="transmembrane region" description="Helical" evidence="1">
    <location>
        <begin position="6"/>
        <end position="28"/>
    </location>
</feature>
<keyword evidence="1" id="KW-1133">Transmembrane helix</keyword>
<protein>
    <submittedName>
        <fullName evidence="2">Uncharacterized protein</fullName>
    </submittedName>
</protein>
<reference evidence="3" key="1">
    <citation type="submission" date="2016-11" db="EMBL/GenBank/DDBJ databases">
        <title>Dehalogenimonas formicexedens sp. nov., a chlorinated alkane respiring bacterium isolated from contaminated groundwater.</title>
        <authorList>
            <person name="Key T.A."/>
            <person name="Bowman K.S."/>
            <person name="Lee I."/>
            <person name="Chun J."/>
            <person name="Albuquerque L."/>
            <person name="da Costa M.S."/>
            <person name="Rainey F.A."/>
            <person name="Moe W.M."/>
        </authorList>
    </citation>
    <scope>NUCLEOTIDE SEQUENCE [LARGE SCALE GENOMIC DNA]</scope>
    <source>
        <strain evidence="3">NSZ-14</strain>
    </source>
</reference>
<gene>
    <name evidence="2" type="ORF">Dform_00484</name>
</gene>
<sequence>MKNTATVAVIIYTGLSLLAVGMFLIATISGDFSAVASIGGAVWVHPGDDHPDAGGHRRGQEKMNCVD</sequence>
<evidence type="ECO:0000256" key="1">
    <source>
        <dbReference type="SAM" id="Phobius"/>
    </source>
</evidence>
<dbReference type="EMBL" id="CP018258">
    <property type="protein sequence ID" value="APV43839.1"/>
    <property type="molecule type" value="Genomic_DNA"/>
</dbReference>